<dbReference type="InterPro" id="IPR012318">
    <property type="entry name" value="HTH_CRP"/>
</dbReference>
<dbReference type="SMART" id="SM00100">
    <property type="entry name" value="cNMP"/>
    <property type="match status" value="1"/>
</dbReference>
<evidence type="ECO:0000256" key="3">
    <source>
        <dbReference type="ARBA" id="ARBA00023159"/>
    </source>
</evidence>
<evidence type="ECO:0000256" key="4">
    <source>
        <dbReference type="ARBA" id="ARBA00023163"/>
    </source>
</evidence>
<dbReference type="Pfam" id="PF00027">
    <property type="entry name" value="cNMP_binding"/>
    <property type="match status" value="1"/>
</dbReference>
<dbReference type="PROSITE" id="PS51063">
    <property type="entry name" value="HTH_CRP_2"/>
    <property type="match status" value="1"/>
</dbReference>
<feature type="domain" description="HTH crp-type" evidence="6">
    <location>
        <begin position="151"/>
        <end position="224"/>
    </location>
</feature>
<evidence type="ECO:0000313" key="7">
    <source>
        <dbReference type="EMBL" id="EGL82459.1"/>
    </source>
</evidence>
<evidence type="ECO:0000256" key="1">
    <source>
        <dbReference type="ARBA" id="ARBA00023015"/>
    </source>
</evidence>
<protein>
    <submittedName>
        <fullName evidence="7">Transcriptional regulator, Crp/Fnr family</fullName>
    </submittedName>
</protein>
<dbReference type="InterPro" id="IPR000595">
    <property type="entry name" value="cNMP-bd_dom"/>
</dbReference>
<dbReference type="InterPro" id="IPR036390">
    <property type="entry name" value="WH_DNA-bd_sf"/>
</dbReference>
<dbReference type="EMBL" id="AFCE01000148">
    <property type="protein sequence ID" value="EGL82459.1"/>
    <property type="molecule type" value="Genomic_DNA"/>
</dbReference>
<dbReference type="Proteomes" id="UP000010716">
    <property type="component" value="Unassembled WGS sequence"/>
</dbReference>
<gene>
    <name evidence="7" type="ORF">CathTA2_1996</name>
</gene>
<dbReference type="InterPro" id="IPR014710">
    <property type="entry name" value="RmlC-like_jellyroll"/>
</dbReference>
<keyword evidence="2" id="KW-0238">DNA-binding</keyword>
<dbReference type="CDD" id="cd00092">
    <property type="entry name" value="HTH_CRP"/>
    <property type="match status" value="1"/>
</dbReference>
<dbReference type="Gene3D" id="1.10.10.10">
    <property type="entry name" value="Winged helix-like DNA-binding domain superfamily/Winged helix DNA-binding domain"/>
    <property type="match status" value="1"/>
</dbReference>
<dbReference type="SUPFAM" id="SSF51206">
    <property type="entry name" value="cAMP-binding domain-like"/>
    <property type="match status" value="1"/>
</dbReference>
<organism evidence="7 8">
    <name type="scientific">Caldalkalibacillus thermarum (strain TA2.A1)</name>
    <dbReference type="NCBI Taxonomy" id="986075"/>
    <lineage>
        <taxon>Bacteria</taxon>
        <taxon>Bacillati</taxon>
        <taxon>Bacillota</taxon>
        <taxon>Bacilli</taxon>
        <taxon>Bacillales</taxon>
        <taxon>Bacillaceae</taxon>
        <taxon>Caldalkalibacillus</taxon>
    </lineage>
</organism>
<dbReference type="GO" id="GO:0003700">
    <property type="term" value="F:DNA-binding transcription factor activity"/>
    <property type="evidence" value="ECO:0007669"/>
    <property type="project" value="InterPro"/>
</dbReference>
<evidence type="ECO:0000259" key="5">
    <source>
        <dbReference type="PROSITE" id="PS50042"/>
    </source>
</evidence>
<dbReference type="eggNOG" id="COG0664">
    <property type="taxonomic scope" value="Bacteria"/>
</dbReference>
<name>F5L846_CALTT</name>
<dbReference type="SMART" id="SM00419">
    <property type="entry name" value="HTH_CRP"/>
    <property type="match status" value="1"/>
</dbReference>
<dbReference type="PROSITE" id="PS00042">
    <property type="entry name" value="HTH_CRP_1"/>
    <property type="match status" value="1"/>
</dbReference>
<dbReference type="CDD" id="cd00038">
    <property type="entry name" value="CAP_ED"/>
    <property type="match status" value="1"/>
</dbReference>
<dbReference type="InterPro" id="IPR036388">
    <property type="entry name" value="WH-like_DNA-bd_sf"/>
</dbReference>
<dbReference type="PANTHER" id="PTHR24567">
    <property type="entry name" value="CRP FAMILY TRANSCRIPTIONAL REGULATORY PROTEIN"/>
    <property type="match status" value="1"/>
</dbReference>
<dbReference type="RefSeq" id="WP_007505206.1">
    <property type="nucleotide sequence ID" value="NZ_AFCE01000148.1"/>
</dbReference>
<dbReference type="Pfam" id="PF13545">
    <property type="entry name" value="HTH_Crp_2"/>
    <property type="match status" value="1"/>
</dbReference>
<dbReference type="PROSITE" id="PS50042">
    <property type="entry name" value="CNMP_BINDING_3"/>
    <property type="match status" value="1"/>
</dbReference>
<comment type="caution">
    <text evidence="7">The sequence shown here is derived from an EMBL/GenBank/DDBJ whole genome shotgun (WGS) entry which is preliminary data.</text>
</comment>
<reference evidence="7 8" key="1">
    <citation type="journal article" date="2011" name="J. Bacteriol.">
        <title>Draft genome sequence of the thermoalkaliphilic Caldalkalibacillus thermarum strain TA2.A1.</title>
        <authorList>
            <person name="Kalamorz F."/>
            <person name="Keis S."/>
            <person name="McMillan D.G."/>
            <person name="Olsson K."/>
            <person name="Stanton J.A."/>
            <person name="Stockwell P."/>
            <person name="Black M.A."/>
            <person name="Klingeman D.M."/>
            <person name="Land M.L."/>
            <person name="Han C.S."/>
            <person name="Martin S.L."/>
            <person name="Becher S.A."/>
            <person name="Peddie C.J."/>
            <person name="Morgan H.W."/>
            <person name="Matthies D."/>
            <person name="Preiss L."/>
            <person name="Meier T."/>
            <person name="Brown S.D."/>
            <person name="Cook G.M."/>
        </authorList>
    </citation>
    <scope>NUCLEOTIDE SEQUENCE [LARGE SCALE GENOMIC DNA]</scope>
    <source>
        <strain evidence="7 8">TA2.A1</strain>
    </source>
</reference>
<evidence type="ECO:0000259" key="6">
    <source>
        <dbReference type="PROSITE" id="PS51063"/>
    </source>
</evidence>
<dbReference type="GO" id="GO:0003677">
    <property type="term" value="F:DNA binding"/>
    <property type="evidence" value="ECO:0007669"/>
    <property type="project" value="UniProtKB-KW"/>
</dbReference>
<dbReference type="PRINTS" id="PR00034">
    <property type="entry name" value="HTHCRP"/>
</dbReference>
<dbReference type="InterPro" id="IPR050397">
    <property type="entry name" value="Env_Response_Regulators"/>
</dbReference>
<keyword evidence="3" id="KW-0010">Activator</keyword>
<dbReference type="SUPFAM" id="SSF46785">
    <property type="entry name" value="Winged helix' DNA-binding domain"/>
    <property type="match status" value="1"/>
</dbReference>
<sequence length="242" mass="27816">MMRGQPFLTQERRTWQNTSILSEQNFLKLKEIMYDHTFEAGSYLFWEGDPADKLFYIKQGQVKLTKTNAEGKEFTLHMFQDGDLVGELAGFTTLKHSYNALVTKDSIIGVIQTRDLEVLLWQHGDLAVEFIKWMGLMNRITETKVRDLMFYGKPGALCSTLIRLANTYGKQTEQGWLISHKVTHAELGDFIGATRESVNRMLRDLAKKGVIAQEQGHIIIKDIDYLRDICHCEHCPVTVCRI</sequence>
<dbReference type="PANTHER" id="PTHR24567:SF74">
    <property type="entry name" value="HTH-TYPE TRANSCRIPTIONAL REGULATOR ARCR"/>
    <property type="match status" value="1"/>
</dbReference>
<feature type="domain" description="Cyclic nucleotide-binding" evidence="5">
    <location>
        <begin position="21"/>
        <end position="89"/>
    </location>
</feature>
<evidence type="ECO:0000313" key="8">
    <source>
        <dbReference type="Proteomes" id="UP000010716"/>
    </source>
</evidence>
<keyword evidence="1" id="KW-0805">Transcription regulation</keyword>
<accession>F5L846</accession>
<keyword evidence="4" id="KW-0804">Transcription</keyword>
<dbReference type="GO" id="GO:0005829">
    <property type="term" value="C:cytosol"/>
    <property type="evidence" value="ECO:0007669"/>
    <property type="project" value="TreeGrafter"/>
</dbReference>
<evidence type="ECO:0000256" key="2">
    <source>
        <dbReference type="ARBA" id="ARBA00023125"/>
    </source>
</evidence>
<dbReference type="InterPro" id="IPR018490">
    <property type="entry name" value="cNMP-bd_dom_sf"/>
</dbReference>
<proteinExistence type="predicted"/>
<dbReference type="AlphaFoldDB" id="F5L846"/>
<dbReference type="InterPro" id="IPR018335">
    <property type="entry name" value="Tscrpt_reg_HTH_Crp-type_CS"/>
</dbReference>
<dbReference type="Gene3D" id="2.60.120.10">
    <property type="entry name" value="Jelly Rolls"/>
    <property type="match status" value="1"/>
</dbReference>